<dbReference type="CDD" id="cd08771">
    <property type="entry name" value="DLP_1"/>
    <property type="match status" value="1"/>
</dbReference>
<evidence type="ECO:0000313" key="8">
    <source>
        <dbReference type="RefSeq" id="XP_008244719.2"/>
    </source>
</evidence>
<dbReference type="Gene3D" id="3.40.50.300">
    <property type="entry name" value="P-loop containing nucleotide triphosphate hydrolases"/>
    <property type="match status" value="1"/>
</dbReference>
<evidence type="ECO:0000256" key="4">
    <source>
        <dbReference type="SAM" id="MobiDB-lite"/>
    </source>
</evidence>
<dbReference type="Pfam" id="PF00350">
    <property type="entry name" value="Dynamin_N"/>
    <property type="match status" value="1"/>
</dbReference>
<dbReference type="PROSITE" id="PS51388">
    <property type="entry name" value="GED"/>
    <property type="match status" value="1"/>
</dbReference>
<keyword evidence="3" id="KW-0505">Motor protein</keyword>
<organism evidence="7 8">
    <name type="scientific">Prunus mume</name>
    <name type="common">Japanese apricot</name>
    <name type="synonym">Armeniaca mume</name>
    <dbReference type="NCBI Taxonomy" id="102107"/>
    <lineage>
        <taxon>Eukaryota</taxon>
        <taxon>Viridiplantae</taxon>
        <taxon>Streptophyta</taxon>
        <taxon>Embryophyta</taxon>
        <taxon>Tracheophyta</taxon>
        <taxon>Spermatophyta</taxon>
        <taxon>Magnoliopsida</taxon>
        <taxon>eudicotyledons</taxon>
        <taxon>Gunneridae</taxon>
        <taxon>Pentapetalae</taxon>
        <taxon>rosids</taxon>
        <taxon>fabids</taxon>
        <taxon>Rosales</taxon>
        <taxon>Rosaceae</taxon>
        <taxon>Amygdaloideae</taxon>
        <taxon>Amygdaleae</taxon>
        <taxon>Prunus</taxon>
    </lineage>
</organism>
<feature type="domain" description="GED" evidence="5">
    <location>
        <begin position="605"/>
        <end position="699"/>
    </location>
</feature>
<dbReference type="PRINTS" id="PR00195">
    <property type="entry name" value="DYNAMIN"/>
</dbReference>
<gene>
    <name evidence="8" type="primary">LOC103342842</name>
</gene>
<dbReference type="Pfam" id="PF02212">
    <property type="entry name" value="GED"/>
    <property type="match status" value="1"/>
</dbReference>
<evidence type="ECO:0000313" key="7">
    <source>
        <dbReference type="Proteomes" id="UP000694861"/>
    </source>
</evidence>
<dbReference type="InterPro" id="IPR022812">
    <property type="entry name" value="Dynamin"/>
</dbReference>
<keyword evidence="2" id="KW-0342">GTP-binding</keyword>
<proteinExistence type="predicted"/>
<sequence length="703" mass="78735">MTSSSHLLSIISQKMGGKRTQTDSGSRSSSSSILQDDQEGLSFSSSKAQLLFNNAPIVSSYNDKIRPMLDAIDKLRVLMVMEEGIQLPTIVVVGDQSSGKSSVLESLAGISLPRGQGICTRVPLVMRLQHHSDPKPELSLEYNGRVEQTDEENISEDIVNATNLIAGDKKGISDTPLTLLVKKNGVPDLTMVDLPGITRVPVHGQPENIYDQIKDMIMKYIKPDESIILNVLSASTDFSTCESISMSRSVDKTGERTLAVVTKVDMAPEGLLEKVTADDVDIGLGYVCVRNRIRDETYEEARAIADRLFKTHPLLSKIDKSMVGIQVLADKLVQIQAVSIARNLPVIVKKIDDKLNSYLSELNKLPKTLSTVAEAMTVFMQIIGASKESLKKILLMGEFDEFPDDQMHCTARLVEMLNQCSYQLHECNASDSKSNFLVEEIAILEKAKGINLPNFVQRNAFLKILRGKVEGISVIPLGFVEQVWNYIENVVLSVLMRNTEKYYQLQLSARRACQNLIQRMKERSIHWMTEILEMEKLTDYTCNPEYVSEWHRLMTEQETFITKVIRNSHDLGLGPDTDIKINVEGIGMVEVGGLMKYPHVLLSQAFDLKMRMTAYWNVVLRRLIDSMALYLQLSVSNLVNKDMRTEIVSELMGPNNGVGIERMMEEPPSIAVKRNKLIKSIKKLKESKEVVCKIMDGIVTFAN</sequence>
<evidence type="ECO:0000256" key="2">
    <source>
        <dbReference type="ARBA" id="ARBA00023134"/>
    </source>
</evidence>
<dbReference type="GeneID" id="103342842"/>
<dbReference type="Gene3D" id="1.20.120.1240">
    <property type="entry name" value="Dynamin, middle domain"/>
    <property type="match status" value="1"/>
</dbReference>
<dbReference type="RefSeq" id="XP_008244719.2">
    <property type="nucleotide sequence ID" value="XM_008246497.2"/>
</dbReference>
<keyword evidence="7" id="KW-1185">Reference proteome</keyword>
<dbReference type="SMART" id="SM00053">
    <property type="entry name" value="DYNc"/>
    <property type="match status" value="1"/>
</dbReference>
<evidence type="ECO:0000256" key="3">
    <source>
        <dbReference type="ARBA" id="ARBA00023175"/>
    </source>
</evidence>
<protein>
    <submittedName>
        <fullName evidence="8">Dynamin-related protein 4C-like</fullName>
    </submittedName>
</protein>
<dbReference type="PROSITE" id="PS51718">
    <property type="entry name" value="G_DYNAMIN_2"/>
    <property type="match status" value="1"/>
</dbReference>
<dbReference type="SUPFAM" id="SSF52540">
    <property type="entry name" value="P-loop containing nucleoside triphosphate hydrolases"/>
    <property type="match status" value="1"/>
</dbReference>
<dbReference type="InterPro" id="IPR027417">
    <property type="entry name" value="P-loop_NTPase"/>
</dbReference>
<dbReference type="PANTHER" id="PTHR11566:SF173">
    <property type="entry name" value="DYNAMIN-RELATED PROTEIN 4C"/>
    <property type="match status" value="1"/>
</dbReference>
<accession>A0ABM0PUL9</accession>
<dbReference type="Pfam" id="PF01031">
    <property type="entry name" value="Dynamin_M"/>
    <property type="match status" value="1"/>
</dbReference>
<evidence type="ECO:0000259" key="5">
    <source>
        <dbReference type="PROSITE" id="PS51388"/>
    </source>
</evidence>
<dbReference type="SMART" id="SM00302">
    <property type="entry name" value="GED"/>
    <property type="match status" value="1"/>
</dbReference>
<dbReference type="InterPro" id="IPR020850">
    <property type="entry name" value="GED_dom"/>
</dbReference>
<feature type="domain" description="Dynamin-type G" evidence="6">
    <location>
        <begin position="84"/>
        <end position="345"/>
    </location>
</feature>
<dbReference type="InterPro" id="IPR001401">
    <property type="entry name" value="Dynamin_GTPase"/>
</dbReference>
<evidence type="ECO:0000256" key="1">
    <source>
        <dbReference type="ARBA" id="ARBA00022741"/>
    </source>
</evidence>
<evidence type="ECO:0000259" key="6">
    <source>
        <dbReference type="PROSITE" id="PS51718"/>
    </source>
</evidence>
<reference evidence="8" key="2">
    <citation type="submission" date="2025-08" db="UniProtKB">
        <authorList>
            <consortium name="RefSeq"/>
        </authorList>
    </citation>
    <scope>IDENTIFICATION</scope>
</reference>
<reference evidence="7" key="1">
    <citation type="journal article" date="2012" name="Nat. Commun.">
        <title>The genome of Prunus mume.</title>
        <authorList>
            <person name="Zhang Q."/>
            <person name="Chen W."/>
            <person name="Sun L."/>
            <person name="Zhao F."/>
            <person name="Huang B."/>
            <person name="Yang W."/>
            <person name="Tao Y."/>
            <person name="Wang J."/>
            <person name="Yuan Z."/>
            <person name="Fan G."/>
            <person name="Xing Z."/>
            <person name="Han C."/>
            <person name="Pan H."/>
            <person name="Zhong X."/>
            <person name="Shi W."/>
            <person name="Liang X."/>
            <person name="Du D."/>
            <person name="Sun F."/>
            <person name="Xu Z."/>
            <person name="Hao R."/>
            <person name="Lv T."/>
            <person name="Lv Y."/>
            <person name="Zheng Z."/>
            <person name="Sun M."/>
            <person name="Luo L."/>
            <person name="Cai M."/>
            <person name="Gao Y."/>
            <person name="Wang J."/>
            <person name="Yin Y."/>
            <person name="Xu X."/>
            <person name="Cheng T."/>
            <person name="Wang J."/>
        </authorList>
    </citation>
    <scope>NUCLEOTIDE SEQUENCE [LARGE SCALE GENOMIC DNA]</scope>
</reference>
<dbReference type="Proteomes" id="UP000694861">
    <property type="component" value="Unplaced"/>
</dbReference>
<dbReference type="InterPro" id="IPR000375">
    <property type="entry name" value="Dynamin_stalk"/>
</dbReference>
<feature type="region of interest" description="Disordered" evidence="4">
    <location>
        <begin position="12"/>
        <end position="36"/>
    </location>
</feature>
<name>A0ABM0PUL9_PRUMU</name>
<keyword evidence="1" id="KW-0547">Nucleotide-binding</keyword>
<dbReference type="PANTHER" id="PTHR11566">
    <property type="entry name" value="DYNAMIN"/>
    <property type="match status" value="1"/>
</dbReference>
<dbReference type="InterPro" id="IPR003130">
    <property type="entry name" value="GED"/>
</dbReference>
<dbReference type="InterPro" id="IPR030381">
    <property type="entry name" value="G_DYNAMIN_dom"/>
</dbReference>
<dbReference type="InterPro" id="IPR045063">
    <property type="entry name" value="Dynamin_N"/>
</dbReference>